<keyword evidence="3" id="KW-0547">Nucleotide-binding</keyword>
<keyword evidence="2" id="KW-0813">Transport</keyword>
<dbReference type="GO" id="GO:0016887">
    <property type="term" value="F:ATP hydrolysis activity"/>
    <property type="evidence" value="ECO:0007669"/>
    <property type="project" value="InterPro"/>
</dbReference>
<evidence type="ECO:0000256" key="1">
    <source>
        <dbReference type="ARBA" id="ARBA00005417"/>
    </source>
</evidence>
<dbReference type="InterPro" id="IPR050763">
    <property type="entry name" value="ABC_transporter_ATP-binding"/>
</dbReference>
<dbReference type="AlphaFoldDB" id="A0A7C2VCU8"/>
<comment type="similarity">
    <text evidence="1">Belongs to the ABC transporter superfamily.</text>
</comment>
<dbReference type="InterPro" id="IPR027417">
    <property type="entry name" value="P-loop_NTPase"/>
</dbReference>
<dbReference type="OMA" id="NVFQQCV"/>
<gene>
    <name evidence="6" type="ORF">ENO39_04030</name>
</gene>
<dbReference type="EMBL" id="DSFH01000055">
    <property type="protein sequence ID" value="HEW64208.1"/>
    <property type="molecule type" value="Genomic_DNA"/>
</dbReference>
<dbReference type="SMART" id="SM00382">
    <property type="entry name" value="AAA"/>
    <property type="match status" value="1"/>
</dbReference>
<dbReference type="PROSITE" id="PS50893">
    <property type="entry name" value="ABC_TRANSPORTER_2"/>
    <property type="match status" value="1"/>
</dbReference>
<dbReference type="InterPro" id="IPR003439">
    <property type="entry name" value="ABC_transporter-like_ATP-bd"/>
</dbReference>
<protein>
    <submittedName>
        <fullName evidence="6">ABC transporter ATP-binding protein</fullName>
    </submittedName>
</protein>
<evidence type="ECO:0000313" key="6">
    <source>
        <dbReference type="EMBL" id="HEW64208.1"/>
    </source>
</evidence>
<accession>A0A7C2VCU8</accession>
<feature type="domain" description="ABC transporter" evidence="5">
    <location>
        <begin position="10"/>
        <end position="246"/>
    </location>
</feature>
<organism evidence="6">
    <name type="scientific">Fervidicoccus fontis</name>
    <dbReference type="NCBI Taxonomy" id="683846"/>
    <lineage>
        <taxon>Archaea</taxon>
        <taxon>Thermoproteota</taxon>
        <taxon>Thermoprotei</taxon>
        <taxon>Fervidicoccales</taxon>
        <taxon>Fervidicoccaceae</taxon>
        <taxon>Fervidicoccus</taxon>
    </lineage>
</organism>
<evidence type="ECO:0000256" key="3">
    <source>
        <dbReference type="ARBA" id="ARBA00022741"/>
    </source>
</evidence>
<keyword evidence="4 6" id="KW-0067">ATP-binding</keyword>
<dbReference type="SUPFAM" id="SSF52540">
    <property type="entry name" value="P-loop containing nucleoside triphosphate hydrolases"/>
    <property type="match status" value="1"/>
</dbReference>
<evidence type="ECO:0000256" key="2">
    <source>
        <dbReference type="ARBA" id="ARBA00022448"/>
    </source>
</evidence>
<name>A0A7C2VCU8_9CREN</name>
<evidence type="ECO:0000259" key="5">
    <source>
        <dbReference type="PROSITE" id="PS50893"/>
    </source>
</evidence>
<dbReference type="Pfam" id="PF00005">
    <property type="entry name" value="ABC_tran"/>
    <property type="match status" value="1"/>
</dbReference>
<dbReference type="Gene3D" id="3.40.50.300">
    <property type="entry name" value="P-loop containing nucleotide triphosphate hydrolases"/>
    <property type="match status" value="1"/>
</dbReference>
<dbReference type="PANTHER" id="PTHR42711:SF5">
    <property type="entry name" value="ABC TRANSPORTER ATP-BINDING PROTEIN NATA"/>
    <property type="match status" value="1"/>
</dbReference>
<dbReference type="InterPro" id="IPR003593">
    <property type="entry name" value="AAA+_ATPase"/>
</dbReference>
<evidence type="ECO:0000256" key="4">
    <source>
        <dbReference type="ARBA" id="ARBA00022840"/>
    </source>
</evidence>
<reference evidence="6" key="1">
    <citation type="journal article" date="2020" name="mSystems">
        <title>Genome- and Community-Level Interaction Insights into Carbon Utilization and Element Cycling Functions of Hydrothermarchaeota in Hydrothermal Sediment.</title>
        <authorList>
            <person name="Zhou Z."/>
            <person name="Liu Y."/>
            <person name="Xu W."/>
            <person name="Pan J."/>
            <person name="Luo Z.H."/>
            <person name="Li M."/>
        </authorList>
    </citation>
    <scope>NUCLEOTIDE SEQUENCE [LARGE SCALE GENOMIC DNA]</scope>
    <source>
        <strain evidence="6">SpSt-1261</strain>
    </source>
</reference>
<dbReference type="PANTHER" id="PTHR42711">
    <property type="entry name" value="ABC TRANSPORTER ATP-BINDING PROTEIN"/>
    <property type="match status" value="1"/>
</dbReference>
<dbReference type="Proteomes" id="UP000886076">
    <property type="component" value="Unassembled WGS sequence"/>
</dbReference>
<proteinExistence type="inferred from homology"/>
<dbReference type="GO" id="GO:0005524">
    <property type="term" value="F:ATP binding"/>
    <property type="evidence" value="ECO:0007669"/>
    <property type="project" value="UniProtKB-KW"/>
</dbReference>
<sequence length="315" mass="35534">MVIFLSDVAIKAEDVWKIYNQNHTDEVIALRGLNLEIKKGTITTLLGKNGAGKTTFLRIIATQLIPTKGNISVLGYDVIKDVWKIREKIAVIPQDAKPLLFPSPLEFISSFLVMRGYSFSDARKRAKETLSELEIPEEYWNRAAWDLSGGYQRRLLLAAVMASDSELILLDEPSVGLDPIARMELWGKITLLKKMGKTVLLTTHYMEEAEMLSDHVIIIDKGKKILEGNPKELINSFKWKHKIEVLDECDISLMKKMGVLFGSRPPFVIYLNSSIDSVLEELNSNGCRASASLTTLEDVFLYAVGEEKWSIIKEE</sequence>
<comment type="caution">
    <text evidence="6">The sequence shown here is derived from an EMBL/GenBank/DDBJ whole genome shotgun (WGS) entry which is preliminary data.</text>
</comment>